<dbReference type="InterPro" id="IPR052579">
    <property type="entry name" value="Zinc_finger_SWIM"/>
</dbReference>
<dbReference type="PANTHER" id="PTHR31569:SF4">
    <property type="entry name" value="SWIM-TYPE DOMAIN-CONTAINING PROTEIN"/>
    <property type="match status" value="1"/>
</dbReference>
<proteinExistence type="predicted"/>
<gene>
    <name evidence="1" type="ORF">WMSIL1_LOCUS357</name>
</gene>
<dbReference type="AlphaFoldDB" id="A0A564XWW0"/>
<protein>
    <recommendedName>
        <fullName evidence="3">FAR1 domain-containing protein</fullName>
    </recommendedName>
</protein>
<dbReference type="PANTHER" id="PTHR31569">
    <property type="entry name" value="SWIM-TYPE DOMAIN-CONTAINING PROTEIN"/>
    <property type="match status" value="1"/>
</dbReference>
<keyword evidence="2" id="KW-1185">Reference proteome</keyword>
<reference evidence="1 2" key="1">
    <citation type="submission" date="2019-07" db="EMBL/GenBank/DDBJ databases">
        <authorList>
            <person name="Jastrzebski P J."/>
            <person name="Paukszto L."/>
            <person name="Jastrzebski P J."/>
        </authorList>
    </citation>
    <scope>NUCLEOTIDE SEQUENCE [LARGE SCALE GENOMIC DNA]</scope>
    <source>
        <strain evidence="1 2">WMS-il1</strain>
    </source>
</reference>
<evidence type="ECO:0000313" key="1">
    <source>
        <dbReference type="EMBL" id="VUZ39028.1"/>
    </source>
</evidence>
<evidence type="ECO:0008006" key="3">
    <source>
        <dbReference type="Google" id="ProtNLM"/>
    </source>
</evidence>
<sequence length="178" mass="20819">MSDCSDAFHQIMCDRYFPNFLSFETALLHLEQRTGMSFTIRVSKKIKEPIDDALRFRYRRMRYICSLGGSSRTTLVKRTHKCGCPVYFEVVLKPTGLKVSKYSMHHSHAVPPDCIVFSDERRMLTPEEEEFVCTLISENADNQKIRKLVRGKYGKLICMKDLNRLKLRNRNFKLEALS</sequence>
<dbReference type="EMBL" id="CABIJS010000011">
    <property type="protein sequence ID" value="VUZ39028.1"/>
    <property type="molecule type" value="Genomic_DNA"/>
</dbReference>
<evidence type="ECO:0000313" key="2">
    <source>
        <dbReference type="Proteomes" id="UP000321570"/>
    </source>
</evidence>
<name>A0A564XWW0_HYMDI</name>
<organism evidence="1 2">
    <name type="scientific">Hymenolepis diminuta</name>
    <name type="common">Rat tapeworm</name>
    <dbReference type="NCBI Taxonomy" id="6216"/>
    <lineage>
        <taxon>Eukaryota</taxon>
        <taxon>Metazoa</taxon>
        <taxon>Spiralia</taxon>
        <taxon>Lophotrochozoa</taxon>
        <taxon>Platyhelminthes</taxon>
        <taxon>Cestoda</taxon>
        <taxon>Eucestoda</taxon>
        <taxon>Cyclophyllidea</taxon>
        <taxon>Hymenolepididae</taxon>
        <taxon>Hymenolepis</taxon>
    </lineage>
</organism>
<accession>A0A564XWW0</accession>
<dbReference type="Proteomes" id="UP000321570">
    <property type="component" value="Unassembled WGS sequence"/>
</dbReference>